<evidence type="ECO:0000313" key="6">
    <source>
        <dbReference type="Proteomes" id="UP000018211"/>
    </source>
</evidence>
<name>A0AAV2VTX1_9VIBR</name>
<organism evidence="5 6">
    <name type="scientific">Vibrio nigripulchritudo SOn1</name>
    <dbReference type="NCBI Taxonomy" id="1238450"/>
    <lineage>
        <taxon>Bacteria</taxon>
        <taxon>Pseudomonadati</taxon>
        <taxon>Pseudomonadota</taxon>
        <taxon>Gammaproteobacteria</taxon>
        <taxon>Vibrionales</taxon>
        <taxon>Vibrionaceae</taxon>
        <taxon>Vibrio</taxon>
    </lineage>
</organism>
<gene>
    <name evidence="5" type="ORF">VIBNISOn1_450110</name>
</gene>
<evidence type="ECO:0000256" key="1">
    <source>
        <dbReference type="ARBA" id="ARBA00007154"/>
    </source>
</evidence>
<dbReference type="GO" id="GO:0008775">
    <property type="term" value="F:acetate CoA-transferase activity"/>
    <property type="evidence" value="ECO:0007669"/>
    <property type="project" value="UniProtKB-EC"/>
</dbReference>
<dbReference type="PIRSF" id="PIRSF000858">
    <property type="entry name" value="SCOT-t"/>
    <property type="match status" value="1"/>
</dbReference>
<dbReference type="SUPFAM" id="SSF100950">
    <property type="entry name" value="NagB/RpiA/CoA transferase-like"/>
    <property type="match status" value="2"/>
</dbReference>
<dbReference type="InterPro" id="IPR004165">
    <property type="entry name" value="CoA_trans_fam_I"/>
</dbReference>
<protein>
    <recommendedName>
        <fullName evidence="3">Acetate CoA-transferase YdiF</fullName>
        <ecNumber evidence="3">2.8.3.8</ecNumber>
    </recommendedName>
</protein>
<proteinExistence type="inferred from homology"/>
<accession>A0AAV2VTX1</accession>
<dbReference type="Pfam" id="PF01144">
    <property type="entry name" value="CoA_trans"/>
    <property type="match status" value="1"/>
</dbReference>
<sequence>MEHVGKSKQLQVGEVAPLIFDGATIALCGSGGGLLEADALFKELEQSFLTTGHPKDLTLVHVLGIGDAQEKGLQRFAHKGMVKRVIGAHWSWAPNMQALCRNNHIEAYTFPAGVISGVLRETGAGRPGFFTKVGLGTFVDPDHGGGKSNDVTKQDLVEKLNVDGEDILHFKPIKVDFSFIRGSVVDNNGNLSTRHEPVDLDAYTMALAAHNCGGKVIAQVKSLTDSPILPARAVTVPGIILDHVFVEPSQEQCRISEYDPSISGEQWSQDEGSNPELNELPSGVRLYICERAANEINGASSANFGFGISGGIPAVLAKRGVRYWGTVEQGIHNGDMLDGEMFGAARNPQVIISSPEQFDFFTGGGIDITFLGMGEVDLEGNVNVSKIGDNLVGPGGFIDITSGAQKVVFCGTFEAKGLKVHKDAKNSLIIDQYGSVPKVVEQVGHITFSGKQAFKNGQQVIYVTERAVFKLTEQGLTLIEIAKGVDLQKDVLDRLPFKPVIALESANA</sequence>
<evidence type="ECO:0000256" key="2">
    <source>
        <dbReference type="ARBA" id="ARBA00022679"/>
    </source>
</evidence>
<dbReference type="AlphaFoldDB" id="A0AAV2VTX1"/>
<comment type="caution">
    <text evidence="5">The sequence shown here is derived from an EMBL/GenBank/DDBJ whole genome shotgun (WGS) entry which is preliminary data.</text>
</comment>
<dbReference type="Gene3D" id="3.40.1080.10">
    <property type="entry name" value="Glutaconate Coenzyme A-transferase"/>
    <property type="match status" value="2"/>
</dbReference>
<evidence type="ECO:0000256" key="3">
    <source>
        <dbReference type="PIRNR" id="PIRNR000858"/>
    </source>
</evidence>
<evidence type="ECO:0000313" key="5">
    <source>
        <dbReference type="EMBL" id="CCO48146.1"/>
    </source>
</evidence>
<keyword evidence="2 3" id="KW-0808">Transferase</keyword>
<dbReference type="GO" id="GO:0046952">
    <property type="term" value="P:ketone body catabolic process"/>
    <property type="evidence" value="ECO:0007669"/>
    <property type="project" value="InterPro"/>
</dbReference>
<dbReference type="InterPro" id="IPR014388">
    <property type="entry name" value="3-oxoacid_CoA-transferase"/>
</dbReference>
<dbReference type="PANTHER" id="PTHR43293:SF1">
    <property type="entry name" value="ACETATE COA-TRANSFERASE YDIF"/>
    <property type="match status" value="1"/>
</dbReference>
<dbReference type="EMBL" id="CAOF01000137">
    <property type="protein sequence ID" value="CCO48146.1"/>
    <property type="molecule type" value="Genomic_DNA"/>
</dbReference>
<feature type="active site" description="5-glutamyl coenzyme A thioester intermediate" evidence="4">
    <location>
        <position position="328"/>
    </location>
</feature>
<comment type="catalytic activity">
    <reaction evidence="3">
        <text>an acyl-CoA + acetate = a carboxylate + acetyl-CoA</text>
        <dbReference type="Rhea" id="RHEA:13381"/>
        <dbReference type="ChEBI" id="CHEBI:29067"/>
        <dbReference type="ChEBI" id="CHEBI:30089"/>
        <dbReference type="ChEBI" id="CHEBI:57288"/>
        <dbReference type="ChEBI" id="CHEBI:58342"/>
        <dbReference type="EC" id="2.8.3.8"/>
    </reaction>
</comment>
<reference evidence="5 6" key="1">
    <citation type="journal article" date="2013" name="ISME J.">
        <title>Comparative genomics of pathogenic lineages of Vibrio nigripulchritudo identifies virulence-associated traits.</title>
        <authorList>
            <person name="Goudenege D."/>
            <person name="Labreuche Y."/>
            <person name="Krin E."/>
            <person name="Ansquer D."/>
            <person name="Mangenot S."/>
            <person name="Calteau A."/>
            <person name="Medigue C."/>
            <person name="Mazel D."/>
            <person name="Polz M.F."/>
            <person name="Le Roux F."/>
        </authorList>
    </citation>
    <scope>NUCLEOTIDE SEQUENCE [LARGE SCALE GENOMIC DNA]</scope>
    <source>
        <strain evidence="5 6">SOn1</strain>
    </source>
</reference>
<dbReference type="PANTHER" id="PTHR43293">
    <property type="entry name" value="ACETATE COA-TRANSFERASE YDIF"/>
    <property type="match status" value="1"/>
</dbReference>
<comment type="function">
    <text evidence="3">CoA transferase having broad substrate specificity for short-chain acyl-CoA thioesters with the activity decreasing when the length of the carboxylic acid chain exceeds four carbons.</text>
</comment>
<dbReference type="SMART" id="SM00882">
    <property type="entry name" value="CoA_trans"/>
    <property type="match status" value="1"/>
</dbReference>
<dbReference type="InterPro" id="IPR037171">
    <property type="entry name" value="NagB/RpiA_transferase-like"/>
</dbReference>
<dbReference type="Proteomes" id="UP000018211">
    <property type="component" value="Unassembled WGS sequence"/>
</dbReference>
<dbReference type="EC" id="2.8.3.8" evidence="3"/>
<evidence type="ECO:0000256" key="4">
    <source>
        <dbReference type="PIRSR" id="PIRSR000858-1"/>
    </source>
</evidence>
<comment type="similarity">
    <text evidence="1 3">Belongs to the 3-oxoacid CoA-transferase family.</text>
</comment>
<dbReference type="RefSeq" id="WP_022612725.1">
    <property type="nucleotide sequence ID" value="NZ_LK391965.1"/>
</dbReference>